<organism evidence="2 3">
    <name type="scientific">Photobacterium swingsii</name>
    <dbReference type="NCBI Taxonomy" id="680026"/>
    <lineage>
        <taxon>Bacteria</taxon>
        <taxon>Pseudomonadati</taxon>
        <taxon>Pseudomonadota</taxon>
        <taxon>Gammaproteobacteria</taxon>
        <taxon>Vibrionales</taxon>
        <taxon>Vibrionaceae</taxon>
        <taxon>Photobacterium</taxon>
    </lineage>
</organism>
<dbReference type="Proteomes" id="UP000240481">
    <property type="component" value="Unassembled WGS sequence"/>
</dbReference>
<accession>A0A0J8V9G8</accession>
<keyword evidence="1" id="KW-0175">Coiled coil</keyword>
<feature type="coiled-coil region" evidence="1">
    <location>
        <begin position="119"/>
        <end position="153"/>
    </location>
</feature>
<evidence type="ECO:0000313" key="3">
    <source>
        <dbReference type="Proteomes" id="UP000240481"/>
    </source>
</evidence>
<proteinExistence type="predicted"/>
<comment type="caution">
    <text evidence="2">The sequence shown here is derived from an EMBL/GenBank/DDBJ whole genome shotgun (WGS) entry which is preliminary data.</text>
</comment>
<evidence type="ECO:0000313" key="2">
    <source>
        <dbReference type="EMBL" id="PSW26030.1"/>
    </source>
</evidence>
<protein>
    <submittedName>
        <fullName evidence="2">Uncharacterized protein</fullName>
    </submittedName>
</protein>
<reference evidence="2 3" key="1">
    <citation type="submission" date="2018-01" db="EMBL/GenBank/DDBJ databases">
        <title>Whole genome sequencing of Histamine producing bacteria.</title>
        <authorList>
            <person name="Butler K."/>
        </authorList>
    </citation>
    <scope>NUCLEOTIDE SEQUENCE [LARGE SCALE GENOMIC DNA]</scope>
    <source>
        <strain evidence="2 3">DSM 24669</strain>
    </source>
</reference>
<gene>
    <name evidence="2" type="ORF">C9I94_05630</name>
</gene>
<dbReference type="STRING" id="680026.AB733_15425"/>
<evidence type="ECO:0000256" key="1">
    <source>
        <dbReference type="SAM" id="Coils"/>
    </source>
</evidence>
<sequence length="181" mass="19740">MEVKGSMSPKVVSNHIDDLIKEVQAVSQQKQQAEKAVSNVTSYVGSINEMLGKNKASHELFLADKAMPQIAKSIGSNLMSKDMADTYHASHPDTHAIHQRVNADFCVLSKQLLKGHQAYAESHRALAEKEAQMEAEKKELEIAAAEASQAAKLKRNATMKKLFCTALFMAAVAAFISKQVG</sequence>
<dbReference type="EMBL" id="PYLZ01000002">
    <property type="protein sequence ID" value="PSW26030.1"/>
    <property type="molecule type" value="Genomic_DNA"/>
</dbReference>
<dbReference type="AlphaFoldDB" id="A0A0J8V9G8"/>
<name>A0A0J8V9G8_9GAMM</name>
<keyword evidence="3" id="KW-1185">Reference proteome</keyword>